<name>A0A3N7G1F4_POPTR</name>
<dbReference type="EMBL" id="CM009304">
    <property type="protein sequence ID" value="RQP00643.1"/>
    <property type="molecule type" value="Genomic_DNA"/>
</dbReference>
<feature type="chain" id="PRO_5036340904" evidence="1">
    <location>
        <begin position="24"/>
        <end position="71"/>
    </location>
</feature>
<dbReference type="InParanoid" id="A0A3N7G1F4"/>
<dbReference type="EMBL" id="CM009290">
    <property type="protein sequence ID" value="RQO86064.1"/>
    <property type="molecule type" value="Genomic_DNA"/>
</dbReference>
<organism evidence="4 5">
    <name type="scientific">Populus trichocarpa</name>
    <name type="common">Western balsam poplar</name>
    <name type="synonym">Populus balsamifera subsp. trichocarpa</name>
    <dbReference type="NCBI Taxonomy" id="3694"/>
    <lineage>
        <taxon>Eukaryota</taxon>
        <taxon>Viridiplantae</taxon>
        <taxon>Streptophyta</taxon>
        <taxon>Embryophyta</taxon>
        <taxon>Tracheophyta</taxon>
        <taxon>Spermatophyta</taxon>
        <taxon>Magnoliopsida</taxon>
        <taxon>eudicotyledons</taxon>
        <taxon>Gunneridae</taxon>
        <taxon>Pentapetalae</taxon>
        <taxon>rosids</taxon>
        <taxon>fabids</taxon>
        <taxon>Malpighiales</taxon>
        <taxon>Salicaceae</taxon>
        <taxon>Saliceae</taxon>
        <taxon>Populus</taxon>
    </lineage>
</organism>
<reference evidence="4" key="2">
    <citation type="submission" date="2017-07" db="EMBL/GenBank/DDBJ databases">
        <title>WGS assembly of Populus trichocarpa.</title>
        <authorList>
            <person name="Tuskan G."/>
            <person name="Difazio S."/>
            <person name="Jansson S."/>
            <person name="Bohlmann J."/>
            <person name="Grigoriev I."/>
            <person name="Hellsten U."/>
            <person name="Putnam N."/>
            <person name="Ralph S."/>
            <person name="Rombauts S."/>
            <person name="Salamov A."/>
            <person name="Schein J."/>
            <person name="Sterck L."/>
            <person name="Aerts A."/>
            <person name="Bhalerao R."/>
            <person name="Bhalerao R."/>
            <person name="Blaudez D."/>
            <person name="Boerjan W."/>
            <person name="Brun A."/>
            <person name="Brunner A."/>
            <person name="Busov V."/>
            <person name="Campbell M."/>
            <person name="Carlson J."/>
            <person name="Chalot M."/>
            <person name="Chapman J."/>
            <person name="Chen G."/>
            <person name="Cooper D."/>
            <person name="Coutinho P."/>
            <person name="Couturier J."/>
            <person name="Covert S."/>
            <person name="Cronk Q."/>
            <person name="Cunningham R."/>
            <person name="Davis J."/>
            <person name="Degroeve S."/>
            <person name="Dejardin A."/>
            <person name="Depamphilis C."/>
            <person name="Detter J."/>
            <person name="Dirks B."/>
            <person name="Dubchak I."/>
            <person name="Duplessis S."/>
            <person name="Ehlting J."/>
            <person name="Ellis B."/>
            <person name="Gendler K."/>
            <person name="Goodstein D."/>
            <person name="Gribskov M."/>
            <person name="Grimwood J."/>
            <person name="Groover A."/>
            <person name="Gunter L."/>
            <person name="Hamberger B."/>
            <person name="Heinze B."/>
            <person name="Helariutta Y."/>
            <person name="Henrissat B."/>
            <person name="Holligan D."/>
            <person name="Holt R."/>
            <person name="Huang W."/>
            <person name="Islam-Faridi N."/>
            <person name="Jones S."/>
            <person name="Jones-Rhoades M."/>
            <person name="Jorgensen R."/>
            <person name="Joshi C."/>
            <person name="Kangasjarvi J."/>
            <person name="Karlsson J."/>
            <person name="Kelleher C."/>
            <person name="Kirkpatrick R."/>
            <person name="Kirst M."/>
            <person name="Kohler A."/>
            <person name="Kalluri U."/>
            <person name="Larimer F."/>
            <person name="Leebens-Mack J."/>
            <person name="Leple J."/>
            <person name="Locascio P."/>
            <person name="Lou Y."/>
            <person name="Lucas S."/>
            <person name="Martin F."/>
            <person name="Montanini B."/>
            <person name="Napoli C."/>
            <person name="Nelson D."/>
            <person name="Nelson C."/>
            <person name="Nieminen K."/>
            <person name="Nilsson O."/>
            <person name="Pereda V."/>
            <person name="Peter G."/>
            <person name="Philippe R."/>
            <person name="Pilate G."/>
            <person name="Poliakov A."/>
            <person name="Razumovskaya J."/>
            <person name="Richardson P."/>
            <person name="Rinaldi C."/>
            <person name="Ritland K."/>
            <person name="Rouze P."/>
            <person name="Ryaboy D."/>
            <person name="Schmutz J."/>
            <person name="Schrader J."/>
            <person name="Segerman B."/>
            <person name="Shin H."/>
            <person name="Siddiqui A."/>
            <person name="Sterky F."/>
            <person name="Terry A."/>
            <person name="Tsai C."/>
            <person name="Uberbacher E."/>
            <person name="Unneberg P."/>
            <person name="Vahala J."/>
            <person name="Wall K."/>
            <person name="Wessler S."/>
            <person name="Yang G."/>
            <person name="Yin T."/>
            <person name="Douglas C."/>
            <person name="Marra M."/>
            <person name="Sandberg G."/>
            <person name="Van De Peer Y."/>
            <person name="Rokhsar D."/>
        </authorList>
    </citation>
    <scope>NUCLEOTIDE SEQUENCE</scope>
    <source>
        <strain evidence="4">Nisqually-1</strain>
    </source>
</reference>
<dbReference type="Proteomes" id="UP000006729">
    <property type="component" value="Chromosome 15"/>
</dbReference>
<keyword evidence="1" id="KW-0732">Signal</keyword>
<evidence type="ECO:0000313" key="5">
    <source>
        <dbReference type="Proteomes" id="UP000006729"/>
    </source>
</evidence>
<evidence type="ECO:0000313" key="3">
    <source>
        <dbReference type="EMBL" id="RQP00641.1"/>
    </source>
</evidence>
<accession>A0A3N7G1F4</accession>
<sequence length="71" mass="7849">MSMSKGLMAFGVLMLLMTTFVAGDVADTITRKPKYLSYEGLPRCDPEKNPQCLHRVAPGRGCKAEDRCREG</sequence>
<dbReference type="Gramene" id="Potri.015G055951.1.v4.1">
    <property type="protein sequence ID" value="Potri.015G055951.1.v4.1"/>
    <property type="gene ID" value="Potri.015G055951.v4.1"/>
</dbReference>
<evidence type="ECO:0000313" key="4">
    <source>
        <dbReference type="EMBL" id="RQP00643.1"/>
    </source>
</evidence>
<gene>
    <name evidence="2" type="ORF">POPTR_001G427950</name>
    <name evidence="3" type="ORF">POPTR_015G055925</name>
    <name evidence="4" type="ORF">POPTR_015G055975</name>
</gene>
<evidence type="ECO:0000256" key="1">
    <source>
        <dbReference type="SAM" id="SignalP"/>
    </source>
</evidence>
<keyword evidence="5" id="KW-1185">Reference proteome</keyword>
<protein>
    <submittedName>
        <fullName evidence="4">Uncharacterized protein</fullName>
    </submittedName>
</protein>
<evidence type="ECO:0000313" key="2">
    <source>
        <dbReference type="EMBL" id="RQO86064.1"/>
    </source>
</evidence>
<feature type="signal peptide" evidence="1">
    <location>
        <begin position="1"/>
        <end position="23"/>
    </location>
</feature>
<proteinExistence type="predicted"/>
<reference evidence="4 5" key="1">
    <citation type="journal article" date="2006" name="Science">
        <title>The genome of black cottonwood, Populus trichocarpa (Torr. &amp; Gray).</title>
        <authorList>
            <person name="Tuskan G.A."/>
            <person name="Difazio S."/>
            <person name="Jansson S."/>
            <person name="Bohlmann J."/>
            <person name="Grigoriev I."/>
            <person name="Hellsten U."/>
            <person name="Putnam N."/>
            <person name="Ralph S."/>
            <person name="Rombauts S."/>
            <person name="Salamov A."/>
            <person name="Schein J."/>
            <person name="Sterck L."/>
            <person name="Aerts A."/>
            <person name="Bhalerao R.R."/>
            <person name="Bhalerao R.P."/>
            <person name="Blaudez D."/>
            <person name="Boerjan W."/>
            <person name="Brun A."/>
            <person name="Brunner A."/>
            <person name="Busov V."/>
            <person name="Campbell M."/>
            <person name="Carlson J."/>
            <person name="Chalot M."/>
            <person name="Chapman J."/>
            <person name="Chen G.L."/>
            <person name="Cooper D."/>
            <person name="Coutinho P.M."/>
            <person name="Couturier J."/>
            <person name="Covert S."/>
            <person name="Cronk Q."/>
            <person name="Cunningham R."/>
            <person name="Davis J."/>
            <person name="Degroeve S."/>
            <person name="Dejardin A."/>
            <person name="Depamphilis C."/>
            <person name="Detter J."/>
            <person name="Dirks B."/>
            <person name="Dubchak I."/>
            <person name="Duplessis S."/>
            <person name="Ehlting J."/>
            <person name="Ellis B."/>
            <person name="Gendler K."/>
            <person name="Goodstein D."/>
            <person name="Gribskov M."/>
            <person name="Grimwood J."/>
            <person name="Groover A."/>
            <person name="Gunter L."/>
            <person name="Hamberger B."/>
            <person name="Heinze B."/>
            <person name="Helariutta Y."/>
            <person name="Henrissat B."/>
            <person name="Holligan D."/>
            <person name="Holt R."/>
            <person name="Huang W."/>
            <person name="Islam-Faridi N."/>
            <person name="Jones S."/>
            <person name="Jones-Rhoades M."/>
            <person name="Jorgensen R."/>
            <person name="Joshi C."/>
            <person name="Kangasjarvi J."/>
            <person name="Karlsson J."/>
            <person name="Kelleher C."/>
            <person name="Kirkpatrick R."/>
            <person name="Kirst M."/>
            <person name="Kohler A."/>
            <person name="Kalluri U."/>
            <person name="Larimer F."/>
            <person name="Leebens-Mack J."/>
            <person name="Leple J.C."/>
            <person name="Locascio P."/>
            <person name="Lou Y."/>
            <person name="Lucas S."/>
            <person name="Martin F."/>
            <person name="Montanini B."/>
            <person name="Napoli C."/>
            <person name="Nelson D.R."/>
            <person name="Nelson C."/>
            <person name="Nieminen K."/>
            <person name="Nilsson O."/>
            <person name="Pereda V."/>
            <person name="Peter G."/>
            <person name="Philippe R."/>
            <person name="Pilate G."/>
            <person name="Poliakov A."/>
            <person name="Razumovskaya J."/>
            <person name="Richardson P."/>
            <person name="Rinaldi C."/>
            <person name="Ritland K."/>
            <person name="Rouze P."/>
            <person name="Ryaboy D."/>
            <person name="Schmutz J."/>
            <person name="Schrader J."/>
            <person name="Segerman B."/>
            <person name="Shin H."/>
            <person name="Siddiqui A."/>
            <person name="Sterky F."/>
            <person name="Terry A."/>
            <person name="Tsai C.J."/>
            <person name="Uberbacher E."/>
            <person name="Unneberg P."/>
            <person name="Vahala J."/>
            <person name="Wall K."/>
            <person name="Wessler S."/>
            <person name="Yang G."/>
            <person name="Yin T."/>
            <person name="Douglas C."/>
            <person name="Marra M."/>
            <person name="Sandberg G."/>
            <person name="Van de Peer Y."/>
            <person name="Rokhsar D."/>
        </authorList>
    </citation>
    <scope>NUCLEOTIDE SEQUENCE [LARGE SCALE GENOMIC DNA]</scope>
    <source>
        <strain evidence="5">cv. Nisqually</strain>
        <strain evidence="4">Nisqually-1</strain>
    </source>
</reference>
<dbReference type="EMBL" id="CM009304">
    <property type="protein sequence ID" value="RQP00641.1"/>
    <property type="molecule type" value="Genomic_DNA"/>
</dbReference>
<dbReference type="Proteomes" id="UP000006729">
    <property type="component" value="Chromosome 1"/>
</dbReference>
<dbReference type="AlphaFoldDB" id="A0A3N7G1F4"/>